<reference evidence="6 7" key="2">
    <citation type="submission" date="2020-06" db="EMBL/GenBank/DDBJ databases">
        <title>Polyphasic characterization of a Rahnella strain isolated from tree sap.</title>
        <authorList>
            <person name="Kim I.S."/>
        </authorList>
    </citation>
    <scope>NUCLEOTIDE SEQUENCE [LARGE SCALE GENOMIC DNA]</scope>
    <source>
        <strain evidence="6 7">SAP-1</strain>
    </source>
</reference>
<evidence type="ECO:0000256" key="3">
    <source>
        <dbReference type="ARBA" id="ARBA00023125"/>
    </source>
</evidence>
<dbReference type="InterPro" id="IPR038722">
    <property type="entry name" value="Ner_HTH_dom"/>
</dbReference>
<reference evidence="6 7" key="1">
    <citation type="submission" date="2020-01" db="EMBL/GenBank/DDBJ databases">
        <authorList>
            <person name="Lee S.D."/>
        </authorList>
    </citation>
    <scope>NUCLEOTIDE SEQUENCE [LARGE SCALE GENOMIC DNA]</scope>
    <source>
        <strain evidence="6 7">SAP-1</strain>
    </source>
</reference>
<evidence type="ECO:0000259" key="5">
    <source>
        <dbReference type="Pfam" id="PF13693"/>
    </source>
</evidence>
<comment type="caution">
    <text evidence="6">The sequence shown here is derived from an EMBL/GenBank/DDBJ whole genome shotgun (WGS) entry which is preliminary data.</text>
</comment>
<dbReference type="RefSeq" id="WP_169404231.1">
    <property type="nucleotide sequence ID" value="NZ_JAADJU010000009.1"/>
</dbReference>
<feature type="domain" description="Ner winged helix-turn-helix DNA-binding" evidence="5">
    <location>
        <begin position="4"/>
        <end position="73"/>
    </location>
</feature>
<keyword evidence="2" id="KW-0805">Transcription regulation</keyword>
<evidence type="ECO:0000256" key="4">
    <source>
        <dbReference type="ARBA" id="ARBA00023163"/>
    </source>
</evidence>
<evidence type="ECO:0000313" key="7">
    <source>
        <dbReference type="Proteomes" id="UP000585363"/>
    </source>
</evidence>
<keyword evidence="4" id="KW-0804">Transcription</keyword>
<accession>A0A848MN86</accession>
<dbReference type="Pfam" id="PF13693">
    <property type="entry name" value="HTH_35"/>
    <property type="match status" value="1"/>
</dbReference>
<dbReference type="GO" id="GO:0003677">
    <property type="term" value="F:DNA binding"/>
    <property type="evidence" value="ECO:0007669"/>
    <property type="project" value="UniProtKB-KW"/>
</dbReference>
<keyword evidence="3" id="KW-0238">DNA-binding</keyword>
<dbReference type="AlphaFoldDB" id="A0A848MN86"/>
<gene>
    <name evidence="6" type="ORF">GW590_16735</name>
</gene>
<proteinExistence type="inferred from homology"/>
<dbReference type="SUPFAM" id="SSF47413">
    <property type="entry name" value="lambda repressor-like DNA-binding domains"/>
    <property type="match status" value="1"/>
</dbReference>
<keyword evidence="7" id="KW-1185">Reference proteome</keyword>
<dbReference type="Gene3D" id="1.10.260.40">
    <property type="entry name" value="lambda repressor-like DNA-binding domains"/>
    <property type="match status" value="1"/>
</dbReference>
<name>A0A848MN86_9GAMM</name>
<comment type="similarity">
    <text evidence="1">Belongs to the ner transcriptional regulatory family.</text>
</comment>
<dbReference type="Proteomes" id="UP000585363">
    <property type="component" value="Unassembled WGS sequence"/>
</dbReference>
<dbReference type="EMBL" id="JAADJU010000009">
    <property type="protein sequence ID" value="NMP28510.1"/>
    <property type="molecule type" value="Genomic_DNA"/>
</dbReference>
<organism evidence="6 7">
    <name type="scientific">Rouxiella aceris</name>
    <dbReference type="NCBI Taxonomy" id="2703884"/>
    <lineage>
        <taxon>Bacteria</taxon>
        <taxon>Pseudomonadati</taxon>
        <taxon>Pseudomonadota</taxon>
        <taxon>Gammaproteobacteria</taxon>
        <taxon>Enterobacterales</taxon>
        <taxon>Yersiniaceae</taxon>
        <taxon>Rouxiella</taxon>
    </lineage>
</organism>
<protein>
    <submittedName>
        <fullName evidence="6">Transcriptional regulator</fullName>
    </submittedName>
</protein>
<evidence type="ECO:0000256" key="1">
    <source>
        <dbReference type="ARBA" id="ARBA00006157"/>
    </source>
</evidence>
<sequence>MNKDWHRQDILAAVRKVKGSLSALSRENGLSASTLSNTLIRPWPKGEIIIAEAIGLSPQEIWPSRFIDERGNAKIRNTIRKNRAFKRKYNEKQSL</sequence>
<dbReference type="InterPro" id="IPR010982">
    <property type="entry name" value="Lambda_DNA-bd_dom_sf"/>
</dbReference>
<evidence type="ECO:0000256" key="2">
    <source>
        <dbReference type="ARBA" id="ARBA00023015"/>
    </source>
</evidence>
<evidence type="ECO:0000313" key="6">
    <source>
        <dbReference type="EMBL" id="NMP28510.1"/>
    </source>
</evidence>